<sequence>MPKNSKVVKRELDDEVIESVKDLLSNEDSSDDAFKKSELMIDDQEEKDVDVEEGSDVEDERPAWNSKLQYILAQVGFSVGLGNVWRFPYLCQKNGGGAYLVPYLILLLIIGIPLFFLELAVGQRIRRGSIGVWNYISPKLGGIGFASCVVCFFGALYYNVIIGWSLFYFSQSFQHPLPWNQCPLVKNASHTIVEPECEKSSATTYYWYREALNISSSLSESGGLNWKMTVCLLAAWVMVCLAMIKGIQSSGKIMYFSSLFPYVVLLCFLIRVLLLNGSVDGIRHMFTPKLEIMLEPKVWREAATQVFFALGLGFGGVIAFSSYNKRDNNCHFDAVLVSFINFFTSVLATLVVFAVLGFKANIINEKCVIQNSEKILKLLKTGNLSQDMIPHHINFSSVTAEDYNLVYDIIQKVKEEEFNSLGLKSCQIEDELNKAVQGTGLAFIAFTEAMTHFPASPFWSVMFFLMLVNLGLGSMFGTIEGIIAPIVDTFKVRKEILTVICCSVAFFIGLIFVQRSGNYFVTMFDDYSATLPLLIVVTLENIAVSRMYGIDKVVLLLKFNFSAETFMLFMNFSLLMYVEEILKGRKVCSLSLNLHGEGLAGDVMATEEFRSYPTWGMVVCISLIVLAMLPVPVVFMVRRCNLIDDSSGSLASVSYKRGRIIKEPVNMEGDNTSLIHGKSPSEVPSPSFGKNIYRKQTGSPTLDTAPNGRYGIGYLMADMPDMPESDL</sequence>
<dbReference type="PRINTS" id="PR01206">
    <property type="entry name" value="ORPHTRNSPORT"/>
</dbReference>
<dbReference type="Proteomes" id="UP000519239">
    <property type="component" value="Unassembled WGS sequence"/>
</dbReference>
<feature type="transmembrane region" description="Helical" evidence="11">
    <location>
        <begin position="100"/>
        <end position="121"/>
    </location>
</feature>
<dbReference type="GO" id="GO:0046872">
    <property type="term" value="F:metal ion binding"/>
    <property type="evidence" value="ECO:0007669"/>
    <property type="project" value="UniProtKB-KW"/>
</dbReference>
<dbReference type="GO" id="GO:0015820">
    <property type="term" value="P:L-leucine transport"/>
    <property type="evidence" value="ECO:0007669"/>
    <property type="project" value="TreeGrafter"/>
</dbReference>
<feature type="transmembrane region" description="Helical" evidence="11">
    <location>
        <begin position="458"/>
        <end position="484"/>
    </location>
</feature>
<keyword evidence="6 11" id="KW-0472">Membrane</keyword>
<dbReference type="NCBIfam" id="NF037979">
    <property type="entry name" value="Na_transp"/>
    <property type="match status" value="1"/>
</dbReference>
<evidence type="ECO:0000256" key="11">
    <source>
        <dbReference type="SAM" id="Phobius"/>
    </source>
</evidence>
<comment type="subcellular location">
    <subcellularLocation>
        <location evidence="1">Membrane</location>
        <topology evidence="1">Multi-pass membrane protein</topology>
    </subcellularLocation>
</comment>
<feature type="transmembrane region" description="Helical" evidence="11">
    <location>
        <begin position="614"/>
        <end position="637"/>
    </location>
</feature>
<feature type="compositionally biased region" description="Acidic residues" evidence="10">
    <location>
        <begin position="40"/>
        <end position="58"/>
    </location>
</feature>
<keyword evidence="8" id="KW-0479">Metal-binding</keyword>
<dbReference type="PRINTS" id="PR00176">
    <property type="entry name" value="NANEUSMPORT"/>
</dbReference>
<evidence type="ECO:0000256" key="6">
    <source>
        <dbReference type="ARBA" id="ARBA00023136"/>
    </source>
</evidence>
<feature type="non-terminal residue" evidence="12">
    <location>
        <position position="1"/>
    </location>
</feature>
<dbReference type="InterPro" id="IPR037272">
    <property type="entry name" value="SNS_sf"/>
</dbReference>
<comment type="similarity">
    <text evidence="9">Belongs to the sodium:neurotransmitter symporter (SNF) (TC 2.A.22) family.</text>
</comment>
<dbReference type="EMBL" id="VWPQ01001815">
    <property type="protein sequence ID" value="NXY43308.1"/>
    <property type="molecule type" value="Genomic_DNA"/>
</dbReference>
<keyword evidence="13" id="KW-1185">Reference proteome</keyword>
<protein>
    <recommendedName>
        <fullName evidence="9">Transporter</fullName>
    </recommendedName>
</protein>
<feature type="binding site" evidence="8">
    <location>
        <position position="470"/>
    </location>
    <ligand>
        <name>Na(+)</name>
        <dbReference type="ChEBI" id="CHEBI:29101"/>
        <label>1</label>
    </ligand>
</feature>
<dbReference type="SUPFAM" id="SSF161070">
    <property type="entry name" value="SNF-like"/>
    <property type="match status" value="1"/>
</dbReference>
<keyword evidence="3 9" id="KW-0812">Transmembrane</keyword>
<organism evidence="12 13">
    <name type="scientific">Ceuthmochares aereus</name>
    <dbReference type="NCBI Taxonomy" id="1961834"/>
    <lineage>
        <taxon>Eukaryota</taxon>
        <taxon>Metazoa</taxon>
        <taxon>Chordata</taxon>
        <taxon>Craniata</taxon>
        <taxon>Vertebrata</taxon>
        <taxon>Euteleostomi</taxon>
        <taxon>Archelosauria</taxon>
        <taxon>Archosauria</taxon>
        <taxon>Dinosauria</taxon>
        <taxon>Saurischia</taxon>
        <taxon>Theropoda</taxon>
        <taxon>Coelurosauria</taxon>
        <taxon>Aves</taxon>
        <taxon>Neognathae</taxon>
        <taxon>Neoaves</taxon>
        <taxon>Otidimorphae</taxon>
        <taxon>Cuculiformes</taxon>
        <taxon>Cuculidae</taxon>
        <taxon>Ceuthmochares</taxon>
    </lineage>
</organism>
<dbReference type="GO" id="GO:0005886">
    <property type="term" value="C:plasma membrane"/>
    <property type="evidence" value="ECO:0007669"/>
    <property type="project" value="InterPro"/>
</dbReference>
<feature type="compositionally biased region" description="Polar residues" evidence="10">
    <location>
        <begin position="694"/>
        <end position="704"/>
    </location>
</feature>
<dbReference type="Pfam" id="PF00209">
    <property type="entry name" value="SNF"/>
    <property type="match status" value="1"/>
</dbReference>
<evidence type="ECO:0000313" key="13">
    <source>
        <dbReference type="Proteomes" id="UP000519239"/>
    </source>
</evidence>
<dbReference type="PANTHER" id="PTHR11616">
    <property type="entry name" value="SODIUM/CHLORIDE DEPENDENT TRANSPORTER"/>
    <property type="match status" value="1"/>
</dbReference>
<keyword evidence="2 9" id="KW-0813">Transport</keyword>
<gene>
    <name evidence="12" type="primary">Slc6a15</name>
    <name evidence="12" type="ORF">CEUAER_R06744</name>
</gene>
<feature type="region of interest" description="Disordered" evidence="10">
    <location>
        <begin position="674"/>
        <end position="705"/>
    </location>
</feature>
<dbReference type="PROSITE" id="PS00610">
    <property type="entry name" value="NA_NEUROTRAN_SYMP_1"/>
    <property type="match status" value="1"/>
</dbReference>
<evidence type="ECO:0000313" key="12">
    <source>
        <dbReference type="EMBL" id="NXY43308.1"/>
    </source>
</evidence>
<feature type="transmembrane region" description="Helical" evidence="11">
    <location>
        <begin position="259"/>
        <end position="282"/>
    </location>
</feature>
<evidence type="ECO:0000256" key="5">
    <source>
        <dbReference type="ARBA" id="ARBA00022989"/>
    </source>
</evidence>
<feature type="transmembrane region" description="Helical" evidence="11">
    <location>
        <begin position="70"/>
        <end position="88"/>
    </location>
</feature>
<evidence type="ECO:0000256" key="7">
    <source>
        <dbReference type="ARBA" id="ARBA00023180"/>
    </source>
</evidence>
<feature type="non-terminal residue" evidence="12">
    <location>
        <position position="727"/>
    </location>
</feature>
<feature type="transmembrane region" description="Helical" evidence="11">
    <location>
        <begin position="226"/>
        <end position="247"/>
    </location>
</feature>
<evidence type="ECO:0000256" key="8">
    <source>
        <dbReference type="PIRSR" id="PIRSR600175-1"/>
    </source>
</evidence>
<comment type="caution">
    <text evidence="12">The sequence shown here is derived from an EMBL/GenBank/DDBJ whole genome shotgun (WGS) entry which is preliminary data.</text>
</comment>
<feature type="region of interest" description="Disordered" evidence="10">
    <location>
        <begin position="27"/>
        <end position="58"/>
    </location>
</feature>
<feature type="binding site" evidence="8">
    <location>
        <position position="83"/>
    </location>
    <ligand>
        <name>Na(+)</name>
        <dbReference type="ChEBI" id="CHEBI:29101"/>
        <label>1</label>
    </ligand>
</feature>
<evidence type="ECO:0000256" key="1">
    <source>
        <dbReference type="ARBA" id="ARBA00004141"/>
    </source>
</evidence>
<name>A0A7L4JS13_9AVES</name>
<dbReference type="InterPro" id="IPR002438">
    <property type="entry name" value="Neutral_aa_SLC6"/>
</dbReference>
<reference evidence="12 13" key="1">
    <citation type="submission" date="2019-09" db="EMBL/GenBank/DDBJ databases">
        <title>Bird 10,000 Genomes (B10K) Project - Family phase.</title>
        <authorList>
            <person name="Zhang G."/>
        </authorList>
    </citation>
    <scope>NUCLEOTIDE SEQUENCE [LARGE SCALE GENOMIC DNA]</scope>
    <source>
        <strain evidence="12">B10K-CU-031-02</strain>
        <tissue evidence="12">Muscle</tissue>
    </source>
</reference>
<evidence type="ECO:0000256" key="9">
    <source>
        <dbReference type="RuleBase" id="RU003732"/>
    </source>
</evidence>
<feature type="transmembrane region" description="Helical" evidence="11">
    <location>
        <begin position="496"/>
        <end position="515"/>
    </location>
</feature>
<feature type="transmembrane region" description="Helical" evidence="11">
    <location>
        <begin position="302"/>
        <end position="323"/>
    </location>
</feature>
<feature type="transmembrane region" description="Helical" evidence="11">
    <location>
        <begin position="556"/>
        <end position="577"/>
    </location>
</feature>
<feature type="transmembrane region" description="Helical" evidence="11">
    <location>
        <begin position="142"/>
        <end position="169"/>
    </location>
</feature>
<feature type="transmembrane region" description="Helical" evidence="11">
    <location>
        <begin position="335"/>
        <end position="356"/>
    </location>
</feature>
<dbReference type="OrthoDB" id="6581954at2759"/>
<feature type="binding site" evidence="8">
    <location>
        <position position="341"/>
    </location>
    <ligand>
        <name>Na(+)</name>
        <dbReference type="ChEBI" id="CHEBI:29101"/>
        <label>1</label>
    </ligand>
</feature>
<dbReference type="PROSITE" id="PS00754">
    <property type="entry name" value="NA_NEUROTRAN_SYMP_2"/>
    <property type="match status" value="1"/>
</dbReference>
<accession>A0A7L4JS13</accession>
<keyword evidence="5 11" id="KW-1133">Transmembrane helix</keyword>
<dbReference type="PROSITE" id="PS50267">
    <property type="entry name" value="NA_NEUROTRAN_SYMP_3"/>
    <property type="match status" value="1"/>
</dbReference>
<evidence type="ECO:0000256" key="4">
    <source>
        <dbReference type="ARBA" id="ARBA00022847"/>
    </source>
</evidence>
<evidence type="ECO:0000256" key="2">
    <source>
        <dbReference type="ARBA" id="ARBA00022448"/>
    </source>
</evidence>
<feature type="binding site" evidence="8">
    <location>
        <position position="76"/>
    </location>
    <ligand>
        <name>Na(+)</name>
        <dbReference type="ChEBI" id="CHEBI:29101"/>
        <label>1</label>
    </ligand>
</feature>
<keyword evidence="4 9" id="KW-0769">Symport</keyword>
<feature type="transmembrane region" description="Helical" evidence="11">
    <location>
        <begin position="527"/>
        <end position="544"/>
    </location>
</feature>
<keyword evidence="8" id="KW-0915">Sodium</keyword>
<dbReference type="AlphaFoldDB" id="A0A7L4JS13"/>
<proteinExistence type="inferred from homology"/>
<feature type="binding site" evidence="8">
    <location>
        <position position="474"/>
    </location>
    <ligand>
        <name>Na(+)</name>
        <dbReference type="ChEBI" id="CHEBI:29101"/>
        <label>1</label>
    </ligand>
</feature>
<evidence type="ECO:0000256" key="3">
    <source>
        <dbReference type="ARBA" id="ARBA00022692"/>
    </source>
</evidence>
<dbReference type="InterPro" id="IPR000175">
    <property type="entry name" value="Na/ntran_symport"/>
</dbReference>
<feature type="binding site" evidence="8">
    <location>
        <position position="79"/>
    </location>
    <ligand>
        <name>Na(+)</name>
        <dbReference type="ChEBI" id="CHEBI:29101"/>
        <label>1</label>
    </ligand>
</feature>
<evidence type="ECO:0000256" key="10">
    <source>
        <dbReference type="SAM" id="MobiDB-lite"/>
    </source>
</evidence>
<dbReference type="GO" id="GO:0005298">
    <property type="term" value="F:proline:sodium symporter activity"/>
    <property type="evidence" value="ECO:0007669"/>
    <property type="project" value="TreeGrafter"/>
</dbReference>
<dbReference type="PANTHER" id="PTHR11616:SF101">
    <property type="entry name" value="SODIUM-DEPENDENT NEUTRAL AMINO ACID TRANSPORTER B(0)AT2"/>
    <property type="match status" value="1"/>
</dbReference>
<keyword evidence="7" id="KW-0325">Glycoprotein</keyword>